<organism evidence="2 3">
    <name type="scientific">Prochlorothrix hollandica PCC 9006 = CALU 1027</name>
    <dbReference type="NCBI Taxonomy" id="317619"/>
    <lineage>
        <taxon>Bacteria</taxon>
        <taxon>Bacillati</taxon>
        <taxon>Cyanobacteriota</taxon>
        <taxon>Cyanophyceae</taxon>
        <taxon>Prochlorotrichales</taxon>
        <taxon>Prochlorotrichaceae</taxon>
        <taxon>Prochlorothrix</taxon>
    </lineage>
</organism>
<evidence type="ECO:0000313" key="2">
    <source>
        <dbReference type="EMBL" id="KKI99914.1"/>
    </source>
</evidence>
<dbReference type="Proteomes" id="UP000034681">
    <property type="component" value="Unassembled WGS sequence"/>
</dbReference>
<dbReference type="AlphaFoldDB" id="A0A0M2PUX0"/>
<dbReference type="eggNOG" id="ENOG502Z9K6">
    <property type="taxonomic scope" value="Bacteria"/>
</dbReference>
<dbReference type="InterPro" id="IPR006843">
    <property type="entry name" value="PAP/fibrillin_dom"/>
</dbReference>
<feature type="domain" description="Plastid lipid-associated protein/fibrillin conserved" evidence="1">
    <location>
        <begin position="5"/>
        <end position="195"/>
    </location>
</feature>
<dbReference type="InterPro" id="IPR039633">
    <property type="entry name" value="PAP"/>
</dbReference>
<comment type="caution">
    <text evidence="2">The sequence shown here is derived from an EMBL/GenBank/DDBJ whole genome shotgun (WGS) entry which is preliminary data.</text>
</comment>
<gene>
    <name evidence="2" type="ORF">PROH_08910</name>
</gene>
<name>A0A0M2PUX0_PROHO</name>
<sequence length="197" mass="22285">MANNETKTRLLETLAGQNRGLLSTPAQRDLILEQVAQLERRNPTRNATRATSLLEGNWRLLYTTSSELLSSDRLPLVQLGQVYQCIRTRSGQVFNIAELKASPLPGGLISVVARFEVTNNQRLTVGFERFVVGLRTLLGYQDPSQWIEELGRDRRFLGLDLRLKSGDRQGWIDVTYLDENLRIVRGNEGSVFVLSKN</sequence>
<evidence type="ECO:0000259" key="1">
    <source>
        <dbReference type="Pfam" id="PF04755"/>
    </source>
</evidence>
<reference evidence="2" key="1">
    <citation type="submission" date="2012-04" db="EMBL/GenBank/DDBJ databases">
        <authorList>
            <person name="Borisov I.G."/>
            <person name="Ivanikova N.V."/>
            <person name="Pinevich A.V."/>
        </authorList>
    </citation>
    <scope>NUCLEOTIDE SEQUENCE [LARGE SCALE GENOMIC DNA]</scope>
    <source>
        <strain evidence="2">CALU 1027</strain>
    </source>
</reference>
<dbReference type="OrthoDB" id="573488at2"/>
<dbReference type="PANTHER" id="PTHR31906">
    <property type="entry name" value="PLASTID-LIPID-ASSOCIATED PROTEIN 4, CHLOROPLASTIC-RELATED"/>
    <property type="match status" value="1"/>
</dbReference>
<accession>A0A0M2PUX0</accession>
<dbReference type="RefSeq" id="WP_017711245.1">
    <property type="nucleotide sequence ID" value="NZ_KB235933.1"/>
</dbReference>
<evidence type="ECO:0000313" key="3">
    <source>
        <dbReference type="Proteomes" id="UP000034681"/>
    </source>
</evidence>
<dbReference type="Pfam" id="PF04755">
    <property type="entry name" value="PAP_fibrillin"/>
    <property type="match status" value="1"/>
</dbReference>
<keyword evidence="3" id="KW-1185">Reference proteome</keyword>
<protein>
    <submittedName>
        <fullName evidence="2">Fibrillin</fullName>
    </submittedName>
</protein>
<dbReference type="EMBL" id="AJTX02000004">
    <property type="protein sequence ID" value="KKI99914.1"/>
    <property type="molecule type" value="Genomic_DNA"/>
</dbReference>
<dbReference type="STRING" id="317619.GCA_000332315_00585"/>
<proteinExistence type="predicted"/>